<dbReference type="NCBIfam" id="TIGR00254">
    <property type="entry name" value="GGDEF"/>
    <property type="match status" value="1"/>
</dbReference>
<dbReference type="CDD" id="cd00130">
    <property type="entry name" value="PAS"/>
    <property type="match status" value="3"/>
</dbReference>
<evidence type="ECO:0000259" key="3">
    <source>
        <dbReference type="PROSITE" id="PS50113"/>
    </source>
</evidence>
<dbReference type="NCBIfam" id="TIGR00229">
    <property type="entry name" value="sensory_box"/>
    <property type="match status" value="4"/>
</dbReference>
<dbReference type="Gene3D" id="3.30.450.20">
    <property type="entry name" value="PAS domain"/>
    <property type="match status" value="4"/>
</dbReference>
<organism evidence="6">
    <name type="scientific">mine drainage metagenome</name>
    <dbReference type="NCBI Taxonomy" id="410659"/>
    <lineage>
        <taxon>unclassified sequences</taxon>
        <taxon>metagenomes</taxon>
        <taxon>ecological metagenomes</taxon>
    </lineage>
</organism>
<dbReference type="InterPro" id="IPR000014">
    <property type="entry name" value="PAS"/>
</dbReference>
<feature type="domain" description="EAL" evidence="4">
    <location>
        <begin position="950"/>
        <end position="1203"/>
    </location>
</feature>
<dbReference type="PANTHER" id="PTHR44757">
    <property type="entry name" value="DIGUANYLATE CYCLASE DGCP"/>
    <property type="match status" value="1"/>
</dbReference>
<keyword evidence="1" id="KW-0472">Membrane</keyword>
<dbReference type="InterPro" id="IPR001610">
    <property type="entry name" value="PAC"/>
</dbReference>
<dbReference type="Pfam" id="PF13185">
    <property type="entry name" value="GAF_2"/>
    <property type="match status" value="1"/>
</dbReference>
<feature type="transmembrane region" description="Helical" evidence="1">
    <location>
        <begin position="12"/>
        <end position="33"/>
    </location>
</feature>
<dbReference type="SUPFAM" id="SSF141868">
    <property type="entry name" value="EAL domain-like"/>
    <property type="match status" value="1"/>
</dbReference>
<dbReference type="Pfam" id="PF08447">
    <property type="entry name" value="PAS_3"/>
    <property type="match status" value="1"/>
</dbReference>
<dbReference type="InterPro" id="IPR001633">
    <property type="entry name" value="EAL_dom"/>
</dbReference>
<keyword evidence="1" id="KW-1133">Transmembrane helix</keyword>
<dbReference type="InterPro" id="IPR003018">
    <property type="entry name" value="GAF"/>
</dbReference>
<feature type="domain" description="PAC" evidence="3">
    <location>
        <begin position="716"/>
        <end position="770"/>
    </location>
</feature>
<dbReference type="CDD" id="cd01948">
    <property type="entry name" value="EAL"/>
    <property type="match status" value="1"/>
</dbReference>
<dbReference type="SUPFAM" id="SSF55785">
    <property type="entry name" value="PYP-like sensor domain (PAS domain)"/>
    <property type="match status" value="4"/>
</dbReference>
<dbReference type="InterPro" id="IPR043128">
    <property type="entry name" value="Rev_trsase/Diguanyl_cyclase"/>
</dbReference>
<dbReference type="PROSITE" id="PS50883">
    <property type="entry name" value="EAL"/>
    <property type="match status" value="1"/>
</dbReference>
<dbReference type="CDD" id="cd01949">
    <property type="entry name" value="GGDEF"/>
    <property type="match status" value="1"/>
</dbReference>
<dbReference type="InterPro" id="IPR013656">
    <property type="entry name" value="PAS_4"/>
</dbReference>
<feature type="domain" description="PAC" evidence="3">
    <location>
        <begin position="475"/>
        <end position="527"/>
    </location>
</feature>
<name>E6QRJ8_9ZZZZ</name>
<sequence length="1203" mass="136437">MKRLAAFLGAPAWWVAGTGLIVLMNDLLIMLLTNGFQPIFQSRGAIFWDFFDAIVLAALVSSSLYVFIFRPIRKQQAEFDEALDKSHHNEQLAVLIEAIPDAVILKDGEGRWLIINQLAEQLFHLRNIPWQGKTERELADMHPAFRAVHEGCLASDEKAWQVGRLQVGEESVVGEDGQCTLIEARKMPMFDEAGRRKGLAVIGRDITRRKASEARIERLTKLYRALSEVNQAIVRMDDAAMLFSLVCRMAVDFGGVEMAWIGQLNEANGLIEPVESHGNGVEYLNEIVISSKEDVPEGRGPAGISFRENRHVIINDFRTSEFTAPWHELALRYNWGAGGFFPIQRAGKVFAVFSVYHSHPDAFDAEMIGLLDEMSRDISFALDSFDRENERRQMQSALLGNERHFRAYFERSMVGMAATSPEKGWLEVNDALCQMLGYTREELMRLTWAELTHPDDLVVNKTLFNRMLRGEIDEYVLDKRFIRKNGTSVYVHVAVRALRRADGGLDYVVALVENITERKKTEDMLSLLGRILDDSSNELYMFDAQTLHFILVNAGAQRNLGYTIDELRALTPLDLKPKFKPEIFEHLIAPLRLGEVDNVVFEAEHQRKDKSFYPVEIRLHLSTKEVIPVFVSIVQDITERKQAMQELRITATAFETQECIMITDQDTRILRVNAAFTRLTGYSATEAIGQTPAMLKSGRQNEAFYRSMWETLARDKYWQGEILNRRKNGKLYPAWQTITVITDEDGQVTNYVGVSSDLTLRKEADERIHELAFYDPLTNLPNRRLLRDRLQQAMTDSLRSRRGGAVLFIDLDNFKVLNDIRGHDIGDLLLIKVAERLHDCVRSHDTIARLGGDEFVVILEDLSEDAQEAVTQAQGVGKKILATISRPFDLHGIEYHGSSSIGISLFCGDETSSMDDLLKHADVAMYQAKTSGRNAMYFFDPVMQAKLEMHATLMDDLRQALPQQQLKLYYQVQVNEHGIVGAEALLRWQHPERGLVSPLEFIPLAEESGLIVPIGQWVLQTACAQLKQWESDPRTRHLQLAINVSARQFRQPDLIEQVLEELNKSGIDPLKLKFELTESLVLDNIADSIDKMQILRSIGIRFSLDDFGTGQSSLTYLKRLPLDQIKIDQSFVRDIITDPNDAAIVQTIIGMANNLGLNVIAEGVETGQQRDFLERNGCRAYQGFLFGKPVPIEVFQDSIFREG</sequence>
<dbReference type="SUPFAM" id="SSF55073">
    <property type="entry name" value="Nucleotide cyclase"/>
    <property type="match status" value="1"/>
</dbReference>
<accession>E6QRJ8</accession>
<protein>
    <recommendedName>
        <fullName evidence="7">Cyclic di-GMP phosphodiesterase Gmr</fullName>
    </recommendedName>
</protein>
<dbReference type="Pfam" id="PF00990">
    <property type="entry name" value="GGDEF"/>
    <property type="match status" value="1"/>
</dbReference>
<dbReference type="InterPro" id="IPR052155">
    <property type="entry name" value="Biofilm_reg_signaling"/>
</dbReference>
<evidence type="ECO:0008006" key="7">
    <source>
        <dbReference type="Google" id="ProtNLM"/>
    </source>
</evidence>
<feature type="transmembrane region" description="Helical" evidence="1">
    <location>
        <begin position="45"/>
        <end position="68"/>
    </location>
</feature>
<dbReference type="PROSITE" id="PS50113">
    <property type="entry name" value="PAC"/>
    <property type="match status" value="4"/>
</dbReference>
<dbReference type="EMBL" id="CABR01000055">
    <property type="protein sequence ID" value="CBI09870.1"/>
    <property type="molecule type" value="Genomic_DNA"/>
</dbReference>
<dbReference type="AlphaFoldDB" id="E6QRJ8"/>
<feature type="domain" description="PAS" evidence="2">
    <location>
        <begin position="401"/>
        <end position="471"/>
    </location>
</feature>
<dbReference type="Gene3D" id="3.30.70.270">
    <property type="match status" value="1"/>
</dbReference>
<reference evidence="6" key="1">
    <citation type="submission" date="2009-10" db="EMBL/GenBank/DDBJ databases">
        <title>Diversity of trophic interactions inside an arsenic-rich microbial ecosystem.</title>
        <authorList>
            <person name="Bertin P.N."/>
            <person name="Heinrich-Salmeron A."/>
            <person name="Pelletier E."/>
            <person name="Goulhen-Chollet F."/>
            <person name="Arsene-Ploetze F."/>
            <person name="Gallien S."/>
            <person name="Calteau A."/>
            <person name="Vallenet D."/>
            <person name="Casiot C."/>
            <person name="Chane-Woon-Ming B."/>
            <person name="Giloteaux L."/>
            <person name="Barakat M."/>
            <person name="Bonnefoy V."/>
            <person name="Bruneel O."/>
            <person name="Chandler M."/>
            <person name="Cleiss J."/>
            <person name="Duran R."/>
            <person name="Elbaz-Poulichet F."/>
            <person name="Fonknechten N."/>
            <person name="Lauga B."/>
            <person name="Mornico D."/>
            <person name="Ortet P."/>
            <person name="Schaeffer C."/>
            <person name="Siguier P."/>
            <person name="Alexander Thil Smith A."/>
            <person name="Van Dorsselaer A."/>
            <person name="Weissenbach J."/>
            <person name="Medigue C."/>
            <person name="Le Paslier D."/>
        </authorList>
    </citation>
    <scope>NUCLEOTIDE SEQUENCE</scope>
</reference>
<dbReference type="FunFam" id="3.20.20.450:FF:000001">
    <property type="entry name" value="Cyclic di-GMP phosphodiesterase yahA"/>
    <property type="match status" value="1"/>
</dbReference>
<dbReference type="SUPFAM" id="SSF55781">
    <property type="entry name" value="GAF domain-like"/>
    <property type="match status" value="1"/>
</dbReference>
<evidence type="ECO:0000256" key="1">
    <source>
        <dbReference type="SAM" id="Phobius"/>
    </source>
</evidence>
<keyword evidence="1" id="KW-0812">Transmembrane</keyword>
<feature type="domain" description="PAC" evidence="3">
    <location>
        <begin position="166"/>
        <end position="218"/>
    </location>
</feature>
<dbReference type="SMART" id="SM00052">
    <property type="entry name" value="EAL"/>
    <property type="match status" value="1"/>
</dbReference>
<feature type="domain" description="GGDEF" evidence="5">
    <location>
        <begin position="802"/>
        <end position="941"/>
    </location>
</feature>
<feature type="domain" description="PAC" evidence="3">
    <location>
        <begin position="599"/>
        <end position="649"/>
    </location>
</feature>
<proteinExistence type="predicted"/>
<feature type="domain" description="PAS" evidence="2">
    <location>
        <begin position="660"/>
        <end position="691"/>
    </location>
</feature>
<dbReference type="Pfam" id="PF00563">
    <property type="entry name" value="EAL"/>
    <property type="match status" value="1"/>
</dbReference>
<dbReference type="Pfam" id="PF13426">
    <property type="entry name" value="PAS_9"/>
    <property type="match status" value="2"/>
</dbReference>
<dbReference type="InterPro" id="IPR035919">
    <property type="entry name" value="EAL_sf"/>
</dbReference>
<gene>
    <name evidence="6" type="ORF">CARN7_0616</name>
</gene>
<dbReference type="InterPro" id="IPR000700">
    <property type="entry name" value="PAS-assoc_C"/>
</dbReference>
<dbReference type="InterPro" id="IPR035965">
    <property type="entry name" value="PAS-like_dom_sf"/>
</dbReference>
<evidence type="ECO:0000259" key="4">
    <source>
        <dbReference type="PROSITE" id="PS50883"/>
    </source>
</evidence>
<dbReference type="PROSITE" id="PS50887">
    <property type="entry name" value="GGDEF"/>
    <property type="match status" value="1"/>
</dbReference>
<dbReference type="InterPro" id="IPR029016">
    <property type="entry name" value="GAF-like_dom_sf"/>
</dbReference>
<dbReference type="SMART" id="SM00267">
    <property type="entry name" value="GGDEF"/>
    <property type="match status" value="1"/>
</dbReference>
<evidence type="ECO:0000313" key="6">
    <source>
        <dbReference type="EMBL" id="CBI09870.1"/>
    </source>
</evidence>
<dbReference type="InterPro" id="IPR000160">
    <property type="entry name" value="GGDEF_dom"/>
</dbReference>
<dbReference type="Pfam" id="PF08448">
    <property type="entry name" value="PAS_4"/>
    <property type="match status" value="1"/>
</dbReference>
<evidence type="ECO:0000259" key="2">
    <source>
        <dbReference type="PROSITE" id="PS50112"/>
    </source>
</evidence>
<dbReference type="SMART" id="SM00086">
    <property type="entry name" value="PAC"/>
    <property type="match status" value="4"/>
</dbReference>
<dbReference type="SMART" id="SM00091">
    <property type="entry name" value="PAS"/>
    <property type="match status" value="4"/>
</dbReference>
<dbReference type="PANTHER" id="PTHR44757:SF2">
    <property type="entry name" value="BIOFILM ARCHITECTURE MAINTENANCE PROTEIN MBAA"/>
    <property type="match status" value="1"/>
</dbReference>
<dbReference type="Gene3D" id="3.20.20.450">
    <property type="entry name" value="EAL domain"/>
    <property type="match status" value="1"/>
</dbReference>
<dbReference type="InterPro" id="IPR013655">
    <property type="entry name" value="PAS_fold_3"/>
</dbReference>
<dbReference type="InterPro" id="IPR029787">
    <property type="entry name" value="Nucleotide_cyclase"/>
</dbReference>
<dbReference type="PROSITE" id="PS50112">
    <property type="entry name" value="PAS"/>
    <property type="match status" value="2"/>
</dbReference>
<comment type="caution">
    <text evidence="6">The sequence shown here is derived from an EMBL/GenBank/DDBJ whole genome shotgun (WGS) entry which is preliminary data.</text>
</comment>
<evidence type="ECO:0000259" key="5">
    <source>
        <dbReference type="PROSITE" id="PS50887"/>
    </source>
</evidence>
<dbReference type="Gene3D" id="3.30.450.40">
    <property type="match status" value="1"/>
</dbReference>